<dbReference type="Proteomes" id="UP000232693">
    <property type="component" value="Chromosome"/>
</dbReference>
<organism evidence="1 2">
    <name type="scientific">Kangiella profundi</name>
    <dbReference type="NCBI Taxonomy" id="1561924"/>
    <lineage>
        <taxon>Bacteria</taxon>
        <taxon>Pseudomonadati</taxon>
        <taxon>Pseudomonadota</taxon>
        <taxon>Gammaproteobacteria</taxon>
        <taxon>Kangiellales</taxon>
        <taxon>Kangiellaceae</taxon>
        <taxon>Kangiella</taxon>
    </lineage>
</organism>
<name>A0A2K9AVT4_9GAMM</name>
<reference evidence="1 2" key="1">
    <citation type="submission" date="2017-12" db="EMBL/GenBank/DDBJ databases">
        <title>Kangiella profundi FT102 completed genome.</title>
        <authorList>
            <person name="Xu J."/>
            <person name="Wang J."/>
            <person name="Lu Y."/>
        </authorList>
    </citation>
    <scope>NUCLEOTIDE SEQUENCE [LARGE SCALE GENOMIC DNA]</scope>
    <source>
        <strain evidence="1 2">FT102</strain>
    </source>
</reference>
<protein>
    <submittedName>
        <fullName evidence="1">Uncharacterized protein</fullName>
    </submittedName>
</protein>
<evidence type="ECO:0000313" key="1">
    <source>
        <dbReference type="EMBL" id="AUD79221.1"/>
    </source>
</evidence>
<accession>A0A2K9AVT4</accession>
<dbReference type="KEGG" id="kpd:CW740_08170"/>
<evidence type="ECO:0000313" key="2">
    <source>
        <dbReference type="Proteomes" id="UP000232693"/>
    </source>
</evidence>
<gene>
    <name evidence="1" type="ORF">CW740_08170</name>
</gene>
<dbReference type="RefSeq" id="WP_106647044.1">
    <property type="nucleotide sequence ID" value="NZ_BMGO01000001.1"/>
</dbReference>
<dbReference type="AlphaFoldDB" id="A0A2K9AVT4"/>
<dbReference type="EMBL" id="CP025120">
    <property type="protein sequence ID" value="AUD79221.1"/>
    <property type="molecule type" value="Genomic_DNA"/>
</dbReference>
<keyword evidence="2" id="KW-1185">Reference proteome</keyword>
<dbReference type="OrthoDB" id="5737916at2"/>
<sequence>MKIIIQITLFLFIVFNHPTSLSDSSTDTNLDQNEGYLLLRVIFNNPFITTESDSGILRIRLEGPETYNIKNINIGENHYLVKLPAGEYKWERVTIWGDKYFTLEDEAFVSKVEPNTISYSADFIIYNKGNGKAKFEYINRSAWAYETIKTHYEDYLDKYPAVYTGYGKDYFFEYLEKMDSLTKNEDRP</sequence>
<proteinExistence type="predicted"/>